<dbReference type="Proteomes" id="UP000887579">
    <property type="component" value="Unplaced"/>
</dbReference>
<name>A0AC34FAM7_9BILA</name>
<evidence type="ECO:0000313" key="2">
    <source>
        <dbReference type="WBParaSite" id="ES5_v2.g14217.t1"/>
    </source>
</evidence>
<accession>A0AC34FAM7</accession>
<evidence type="ECO:0000313" key="1">
    <source>
        <dbReference type="Proteomes" id="UP000887579"/>
    </source>
</evidence>
<reference evidence="2" key="1">
    <citation type="submission" date="2022-11" db="UniProtKB">
        <authorList>
            <consortium name="WormBaseParasite"/>
        </authorList>
    </citation>
    <scope>IDENTIFICATION</scope>
</reference>
<dbReference type="WBParaSite" id="ES5_v2.g14217.t1">
    <property type="protein sequence ID" value="ES5_v2.g14217.t1"/>
    <property type="gene ID" value="ES5_v2.g14217"/>
</dbReference>
<proteinExistence type="predicted"/>
<sequence length="415" mass="47804">MSTNDIVTEELLKIFILDEEDKDTYIANHLGDGTWITKNVYGGALFAQSLVAAEKTVEKQFLPHSIHSLFILNVSTQLPVKYKIQRIRDGRSFCTRYVQAEQNGKIVYTTQISFHVQEESSISHQAVMPKVKPPEECKAVWEVAKEYLEKAEKGELELTEHSKKDLQAKFTDRNNSIVELPVKYKIQRIRDGRSFCTRYVQAEQNGKIVYTTQISFHVQEESSISHQAVMPKVKPPEECKAVWEVAKEYLEKAEKGELELTEHSKKDLQAKFTDRNNSIVEMRPVNPEIQLSIVPHKHQPFYYWTRVRTPLPNNDRHQHRALAAYITDATLVTVANRPHISQGYTPSMLVSLDNNAWFHTDDFRVDEWMLYENESPVAKHARAFSTGRLWARDGRLILSVAQESLSRTKHGPSNL</sequence>
<organism evidence="1 2">
    <name type="scientific">Panagrolaimus sp. ES5</name>
    <dbReference type="NCBI Taxonomy" id="591445"/>
    <lineage>
        <taxon>Eukaryota</taxon>
        <taxon>Metazoa</taxon>
        <taxon>Ecdysozoa</taxon>
        <taxon>Nematoda</taxon>
        <taxon>Chromadorea</taxon>
        <taxon>Rhabditida</taxon>
        <taxon>Tylenchina</taxon>
        <taxon>Panagrolaimomorpha</taxon>
        <taxon>Panagrolaimoidea</taxon>
        <taxon>Panagrolaimidae</taxon>
        <taxon>Panagrolaimus</taxon>
    </lineage>
</organism>
<protein>
    <submittedName>
        <fullName evidence="2">Acyl-CoA thioesterase</fullName>
    </submittedName>
</protein>